<dbReference type="EMBL" id="JACTAM010002405">
    <property type="protein sequence ID" value="KAI2644864.1"/>
    <property type="molecule type" value="Genomic_DNA"/>
</dbReference>
<dbReference type="Proteomes" id="UP000830375">
    <property type="component" value="Unassembled WGS sequence"/>
</dbReference>
<dbReference type="PANTHER" id="PTHR21063:SF4">
    <property type="entry name" value="CD48 ANTIGEN-RELATED"/>
    <property type="match status" value="1"/>
</dbReference>
<dbReference type="Gene3D" id="2.60.40.2710">
    <property type="match status" value="1"/>
</dbReference>
<comment type="caution">
    <text evidence="1">The sequence shown here is derived from an EMBL/GenBank/DDBJ whole genome shotgun (WGS) entry which is preliminary data.</text>
</comment>
<dbReference type="PANTHER" id="PTHR21063">
    <property type="entry name" value="LFA-3"/>
    <property type="match status" value="1"/>
</dbReference>
<evidence type="ECO:0000313" key="2">
    <source>
        <dbReference type="Proteomes" id="UP000830375"/>
    </source>
</evidence>
<protein>
    <submittedName>
        <fullName evidence="1">Enolase</fullName>
    </submittedName>
</protein>
<dbReference type="InterPro" id="IPR036179">
    <property type="entry name" value="Ig-like_dom_sf"/>
</dbReference>
<evidence type="ECO:0000313" key="1">
    <source>
        <dbReference type="EMBL" id="KAI2644864.1"/>
    </source>
</evidence>
<sequence>MKALARELPGVFGLDSVKNLIAKISGETSEIDDGPDGRFRDRLKLDHQIGSLTIINIRTEHAGVYEVDISRRSSETEIRFTVTLSVFGDTGAVESVSVMEGKSVTLQSNVTELQMDDERIRTFGTKRNLIAKTSGS</sequence>
<dbReference type="SUPFAM" id="SSF48726">
    <property type="entry name" value="Immunoglobulin"/>
    <property type="match status" value="1"/>
</dbReference>
<proteinExistence type="predicted"/>
<organism evidence="1 2">
    <name type="scientific">Labeo rohita</name>
    <name type="common">Indian major carp</name>
    <name type="synonym">Cyprinus rohita</name>
    <dbReference type="NCBI Taxonomy" id="84645"/>
    <lineage>
        <taxon>Eukaryota</taxon>
        <taxon>Metazoa</taxon>
        <taxon>Chordata</taxon>
        <taxon>Craniata</taxon>
        <taxon>Vertebrata</taxon>
        <taxon>Euteleostomi</taxon>
        <taxon>Actinopterygii</taxon>
        <taxon>Neopterygii</taxon>
        <taxon>Teleostei</taxon>
        <taxon>Ostariophysi</taxon>
        <taxon>Cypriniformes</taxon>
        <taxon>Cyprinidae</taxon>
        <taxon>Labeoninae</taxon>
        <taxon>Labeonini</taxon>
        <taxon>Labeo</taxon>
    </lineage>
</organism>
<keyword evidence="2" id="KW-1185">Reference proteome</keyword>
<gene>
    <name evidence="1" type="ORF">H4Q32_025436</name>
</gene>
<name>A0ABQ8L3F3_LABRO</name>
<reference evidence="1 2" key="1">
    <citation type="submission" date="2022-01" db="EMBL/GenBank/DDBJ databases">
        <title>A high-quality chromosome-level genome assembly of rohu carp, Labeo rohita.</title>
        <authorList>
            <person name="Arick M.A. II"/>
            <person name="Hsu C.-Y."/>
            <person name="Magbanua Z."/>
            <person name="Pechanova O."/>
            <person name="Grover C."/>
            <person name="Miller E."/>
            <person name="Thrash A."/>
            <person name="Ezzel L."/>
            <person name="Alam S."/>
            <person name="Benzie J."/>
            <person name="Hamilton M."/>
            <person name="Karsi A."/>
            <person name="Lawrence M.L."/>
            <person name="Peterson D.G."/>
        </authorList>
    </citation>
    <scope>NUCLEOTIDE SEQUENCE [LARGE SCALE GENOMIC DNA]</scope>
    <source>
        <strain evidence="2">BAU-BD-2019</strain>
        <tissue evidence="1">Blood</tissue>
    </source>
</reference>
<accession>A0ABQ8L3F3</accession>